<evidence type="ECO:0000256" key="4">
    <source>
        <dbReference type="ARBA" id="ARBA00022598"/>
    </source>
</evidence>
<dbReference type="CDD" id="cd19542">
    <property type="entry name" value="CT_NRPS-like"/>
    <property type="match status" value="3"/>
</dbReference>
<reference evidence="8" key="2">
    <citation type="submission" date="2023-05" db="EMBL/GenBank/DDBJ databases">
        <authorList>
            <consortium name="Lawrence Berkeley National Laboratory"/>
            <person name="Steindorff A."/>
            <person name="Hensen N."/>
            <person name="Bonometti L."/>
            <person name="Westerberg I."/>
            <person name="Brannstrom I.O."/>
            <person name="Guillou S."/>
            <person name="Cros-Aarteil S."/>
            <person name="Calhoun S."/>
            <person name="Haridas S."/>
            <person name="Kuo A."/>
            <person name="Mondo S."/>
            <person name="Pangilinan J."/>
            <person name="Riley R."/>
            <person name="Labutti K."/>
            <person name="Andreopoulos B."/>
            <person name="Lipzen A."/>
            <person name="Chen C."/>
            <person name="Yanf M."/>
            <person name="Daum C."/>
            <person name="Ng V."/>
            <person name="Clum A."/>
            <person name="Ohm R."/>
            <person name="Martin F."/>
            <person name="Silar P."/>
            <person name="Natvig D."/>
            <person name="Lalanne C."/>
            <person name="Gautier V."/>
            <person name="Ament-Velasquez S.L."/>
            <person name="Kruys A."/>
            <person name="Hutchinson M.I."/>
            <person name="Powell A.J."/>
            <person name="Barry K."/>
            <person name="Miller A.N."/>
            <person name="Grigoriev I.V."/>
            <person name="Debuchy R."/>
            <person name="Gladieux P."/>
            <person name="Thoren M.H."/>
            <person name="Johannesson H."/>
        </authorList>
    </citation>
    <scope>NUCLEOTIDE SEQUENCE</scope>
    <source>
        <strain evidence="8">CBS 103.79</strain>
    </source>
</reference>
<keyword evidence="4" id="KW-0436">Ligase</keyword>
<dbReference type="SMART" id="SM00823">
    <property type="entry name" value="PKS_PP"/>
    <property type="match status" value="2"/>
</dbReference>
<dbReference type="Gene3D" id="3.40.50.12780">
    <property type="entry name" value="N-terminal domain of ligase-like"/>
    <property type="match status" value="4"/>
</dbReference>
<dbReference type="InterPro" id="IPR000873">
    <property type="entry name" value="AMP-dep_synth/lig_dom"/>
</dbReference>
<feature type="region of interest" description="Disordered" evidence="6">
    <location>
        <begin position="6624"/>
        <end position="6674"/>
    </location>
</feature>
<keyword evidence="2" id="KW-0596">Phosphopantetheine</keyword>
<feature type="domain" description="Carrier" evidence="7">
    <location>
        <begin position="6673"/>
        <end position="6749"/>
    </location>
</feature>
<keyword evidence="3" id="KW-0597">Phosphoprotein</keyword>
<comment type="pathway">
    <text evidence="1">Secondary metabolite biosynthesis.</text>
</comment>
<dbReference type="FunFam" id="3.30.559.10:FF:000016">
    <property type="entry name" value="Nonribosomal peptide synthase Pes1"/>
    <property type="match status" value="3"/>
</dbReference>
<dbReference type="PROSITE" id="PS00012">
    <property type="entry name" value="PHOSPHOPANTETHEINE"/>
    <property type="match status" value="2"/>
</dbReference>
<dbReference type="Gene3D" id="3.30.559.10">
    <property type="entry name" value="Chloramphenicol acetyltransferase-like domain"/>
    <property type="match status" value="8"/>
</dbReference>
<dbReference type="FunFam" id="3.30.559.30:FF:000002">
    <property type="entry name" value="Nonribosomal peptide synthase Pes1"/>
    <property type="match status" value="3"/>
</dbReference>
<dbReference type="InterPro" id="IPR020845">
    <property type="entry name" value="AMP-binding_CS"/>
</dbReference>
<dbReference type="InterPro" id="IPR020806">
    <property type="entry name" value="PKS_PP-bd"/>
</dbReference>
<feature type="domain" description="Carrier" evidence="7">
    <location>
        <begin position="802"/>
        <end position="876"/>
    </location>
</feature>
<dbReference type="InterPro" id="IPR001242">
    <property type="entry name" value="Condensation_dom"/>
</dbReference>
<evidence type="ECO:0000313" key="8">
    <source>
        <dbReference type="EMBL" id="KAK3903068.1"/>
    </source>
</evidence>
<feature type="region of interest" description="Disordered" evidence="6">
    <location>
        <begin position="691"/>
        <end position="711"/>
    </location>
</feature>
<evidence type="ECO:0000259" key="7">
    <source>
        <dbReference type="PROSITE" id="PS50075"/>
    </source>
</evidence>
<dbReference type="Pfam" id="PF00501">
    <property type="entry name" value="AMP-binding"/>
    <property type="match status" value="4"/>
</dbReference>
<dbReference type="FunFam" id="3.30.300.30:FF:000015">
    <property type="entry name" value="Nonribosomal peptide synthase SidD"/>
    <property type="match status" value="4"/>
</dbReference>
<dbReference type="Pfam" id="PF00550">
    <property type="entry name" value="PP-binding"/>
    <property type="match status" value="5"/>
</dbReference>
<organism evidence="8 9">
    <name type="scientific">Staphylotrichum tortipilum</name>
    <dbReference type="NCBI Taxonomy" id="2831512"/>
    <lineage>
        <taxon>Eukaryota</taxon>
        <taxon>Fungi</taxon>
        <taxon>Dikarya</taxon>
        <taxon>Ascomycota</taxon>
        <taxon>Pezizomycotina</taxon>
        <taxon>Sordariomycetes</taxon>
        <taxon>Sordariomycetidae</taxon>
        <taxon>Sordariales</taxon>
        <taxon>Chaetomiaceae</taxon>
        <taxon>Staphylotrichum</taxon>
    </lineage>
</organism>
<dbReference type="InterPro" id="IPR042099">
    <property type="entry name" value="ANL_N_sf"/>
</dbReference>
<dbReference type="CDD" id="cd19534">
    <property type="entry name" value="E_NRPS"/>
    <property type="match status" value="2"/>
</dbReference>
<evidence type="ECO:0000256" key="2">
    <source>
        <dbReference type="ARBA" id="ARBA00022450"/>
    </source>
</evidence>
<dbReference type="InterPro" id="IPR010071">
    <property type="entry name" value="AA_adenyl_dom"/>
</dbReference>
<feature type="compositionally biased region" description="Low complexity" evidence="6">
    <location>
        <begin position="6652"/>
        <end position="6664"/>
    </location>
</feature>
<dbReference type="Gene3D" id="1.10.1200.10">
    <property type="entry name" value="ACP-like"/>
    <property type="match status" value="5"/>
</dbReference>
<dbReference type="PROSITE" id="PS50075">
    <property type="entry name" value="CARRIER"/>
    <property type="match status" value="5"/>
</dbReference>
<feature type="domain" description="Carrier" evidence="7">
    <location>
        <begin position="5635"/>
        <end position="5711"/>
    </location>
</feature>
<dbReference type="SUPFAM" id="SSF56801">
    <property type="entry name" value="Acetyl-CoA synthetase-like"/>
    <property type="match status" value="5"/>
</dbReference>
<protein>
    <recommendedName>
        <fullName evidence="7">Carrier domain-containing protein</fullName>
    </recommendedName>
</protein>
<dbReference type="FunFam" id="3.40.50.12780:FF:000014">
    <property type="entry name" value="Nonribosomal peptide synthetase 1"/>
    <property type="match status" value="3"/>
</dbReference>
<dbReference type="PANTHER" id="PTHR45398">
    <property type="match status" value="1"/>
</dbReference>
<dbReference type="InterPro" id="IPR045851">
    <property type="entry name" value="AMP-bd_C_sf"/>
</dbReference>
<sequence>MASTNPNLDTGAATRSTDWINVSSTRVNFDHAGTPVSLLALDPDGLDALLSTAWAVLLRCYTGKDDVVFGFQLIGDGPDYSISTRLRLDDSASVAKMLSHTRAELARDANLAPGSHPGSRDSGRPICDTAVVLWIFTQLSTPFQVPVPPQQTLRLLAKRSATTLSLFLEWDNTRLGMSPAQGALVASTLDKILSGLLTCSPDAPLSSLETLSQANLDRVCKWNDEHSIQPVARCIHDVVADQVRSRPDAEAVCAWDGTLTYRELDAVADGLATTLMGLGVGPEVLVPLCFEKSKWTVVAMLAVLKAGGAFVPLDPSHPLERIQALCDSVGAKLVLCSSHLNHTLAGIVDRVLPVDETITTSSPGTFANAATVTPTNVAYVIFTTGISTPITMCSALTSSNQGTVIEHRAFCSSARAHAPALRIDGTCRVLQFAAHTFDASLVEILTPLIVGACVCIPSEYERLNDLAVAMNRMRVDHAVLTPSFVNFLTPAAVPGLRRLVLAGEAMSRSHVATWSHIELVNGYGPAESSVAAVVNSDVGRDTEPTDIGSPCGVRVWIVDPTDHDRLVPVGCVGEMLLEGPSLARGYLNNISQTAASFIPAPSWANHGLSEGDPPRRFYKTGDLARYTSSGSLTYVGRKDTQIKLHGQRIELGEIEHHLAVDDDVQHAIVLLPKNGPLAKRLVTVLTVLDSSPAADSSEPTSSHPGSDAMKLSGNRAWAEPVVQRIRARLDRHLPPYMVPSTWLCVQTIPMLSSRKMDRKTVMTWVETVLSAEACQDVIRGHAASAPVAPTDNDNQHQRVALSDIEAKLRDIWSLALNFPANGIFPDGQSFLFLGGDSISAMTCASHAKKAGLQVSVQAILKAKSLRQLAAAAKHVVVSADKGDSDRETELEAIGIPFELTPIQQLHMAVRGEAHRDDHFNQSFCLRLSRRVEAAAVREAIRSVVKRHAMLRSRFVEGPGAGQWQQVIVADVDTSYRFRGQTIHLPAEADVGIASAQACLDIRQGPLFAGELFTVQDKAEQILFLTAHHLVVDLVSWRVILEEMEEHLQSPSVDTNPHRSLSFQKWASIQAEHSGTVPLSQVLPAANQLPEAQFAYWRMNHQPNLYGDVACEGFDLDLATTALLLSDCHAPFRTETVDLLIAALIWSFQATFTDRSPPSIFNEGHGREPPNDQIDITRTVGWFTTLAPIALASPSTFGEALIQTKDLRQRVPSNGRSYFAARFHTPEGRERWGMSHQCMEVSFNFLGRYQQLEREGGLFQPAEGALMAGEAHPGSPTADFGPSAPRFSLFEISAVIVQGVLRFGFAWNRHMHHQDRIHAWVAACRGVLAEAAVTLPNVARRTTISDFKLIPELTSEDLEAFEQAHLPQLTGGQGWGAVEDIYPASPIQQALLLSRTKDDGFYAVRRAFYISPNRDSDTVVDVARLVCAWKQVVHHHALLRTVFVDAICEARAGSYDQVVLQDLDPPMAVRECPGGESELRRLVDNMQSAEYQDEEPQHHFSIFHSDTCVVGVLEMSHAIMDGASMDIVLRDFGRAYKGSLPTASRPLFSPFVGSLQQRNVEADMAFWTGHLAGAEPCRFPTLNNGVSVSNSDRVLCTLRVQIPGLAALQNFCNETGFTLPNAFHTAWALTLACYTGTDEVCFGYLVSGRDGTRVEGSEDAVGPFINMATQRVRLGCDESQLTLLQVLEAVQHDQIESMPYSQASLAEVQHALNLPGGMALFDTCVSYRRRQQQIASDETSIVFEDLGPVHDPTEYPISLNIEMDNAEGAVIDLDYWTDAVASPQANHIAATFLQVLFDLAQRPSIPISQLDFVHPTSKEQIWAWNAHMPPTTSECLHRMVERQVALRPNAQAIRGWNADFSYEEMDSLANRLAIHLTGFGVGPETLVPVCFDKSAWTTIAMLAVLKAGGAVAPLDATHPAHALEGKVFDAGSHVVVASTTRSMLFEHMVPYVIAVGPESMAQLPAVDYQREIKSGVTPENAAFVMFTSGSTGKPKGVVLCHDALVSSTLAHGSALEFGPQSRVLQFAAHTFDNSVEEMFTTLIHGGCVCVPSDEDRLGDLPGAIDRLDANFMDLTPTVAALVRPEQVPKIRGIAVGGEAMTQEVLDIWAGAVPVHNQYGPSECSINATHKLHLAKDGDTHSIGTSVGSVSWVVDPANHDLLVPIGCVGELLIEGPILARGYLGRPVETAKVFIELPAWAALDPRHGARGSRRMYKTGDLVRYNSDGSLIYLGRKDTQVKLHGQRIELGEIEHHVKAGLPSTARSCVELVTVGQSKALAMFFYLPPFGSEETIRILPMTADLQSLSQGVVGAMAAKVAAYMLPSLVFPVSGMPVTSSGKLDRRRLRSLVEKLADNVAEHRLGAETAGGRLPETQAEKQLQELWASVLNIGADAISADDSFFSHGGDSVGAMRLVAAARRAGVALTVANVFQAPRLADMAKAVMVHGSDHGGKSGNSSASTVVEYDPLPAPVEPFSLLGDKGAMGLDKLRQHVASICEVNVASIEDIYPCTPLQAGLVAASQRRPGAYVAVSVYELPEGTDLPRFKAAWQEVVDSEAILRTRIVFVDGIGFLQVVVQGRIPWAAVGSPEELSMADHRYLPPHDGGILSRYSIVGENSSRPTFAWTAHHAIYDGWSLQTLLDRVESRYHHPQIPRGPTPHYSRFVEHLSSLKPSASDVFWAVKLSEPGAMHFPQLPHPGYRIQATREATRAMSFTRPKSAVLATASFVRAAWALVISIYSSSDDIVFGEILNGRDVPVAGIEDLVGPTLASVPRRVRIDRGMTVKQMLSDVHAQLGDVSPHQFAGLQRMRALNPAAAAACEFQNLLAIDMAEEVPEGSLWANMKGDGSGQGPDFFSYPLNVTCTLARNNDGDVIRVHTTFDDKVVPRWQVARMLAQFETVLSRLSATECQREKVGDIDLLTPDDKAAVREWNATPGPLVERRVHDMVCDTIATKGRSATAVVGWDATLTNGELDTLSSALAGELVSKGAGADGCRFIPFCFEKSAFAVVAMLAVLKAGAAFVPLDPAHPIARLGEIVRDCAATVVLCSPKYESLCAGIVKTVVPVDATMLDKLRAAPSISTCQPIDPAYAIFTSGTTGKPKGTIVSHTAFCSGAAAHGPAMLMTPPFRFLQFSSYTFDASLVEILTTLIMGGTVCVPCEDDRTNGRIAAAMEEMGVTMALLTPSFVRVIDPASVPHLETLILGGEAMDQSHLSTWADRVRLVNAYGPSECAVVATVNPQMSSSSNPVNLGHGLGRCWVVDLQNHHRLAPLGSVGELLVEGPTLATGYLNNDEKTKESFVENPNWALDLVLRYPDMPSGNTRRLYRTGDLVRVCDDVTGEMVYMGRRDASQAKLNGQRLELDEVAHHLAADDAVQHAAAVLPKAGPCAQRLVAVLSLQGSTNEQRGANKFKLATLTSSSSVLSGIQDRLRAKLPAYMVPSTWIVLQGIPLLPSGKLDRKSVAGFVDTLNEEAIDKINATAATSHSGDGEGAPMHSLSVDERLKSIWCQVLNITPERVGRNVSFLHLGGDSITAMQVMAKARGQGIHIAVSQIISSKSVQDLALRATIPSELRRLANRCSANEDHHEFDLAPIQQLYFQFMRAGSQAGAFTRQRQQFNQSMLLRVTKNISPSDLGQGLHALVEAHSMLRARFRRDATGGWRQRITPNIGGSYRFKTHAVGTAARMEKRIQNSQCALDIESGPLLAADWFAVGKQNQETYLFITVHHLVVDVVSWGILLQDLEVFLSTKRINTPPSLSFQIWSRSQSERVQAENHGPRLLPHRETSDIDLEYWGMTNNSNVHGDAVVAGNIELDKQTTARLLGPECHSPLQTEVLDVLLGALLLSYRSATSGRRGVPTIHVEGHGREPWDTSLDLSRTVGWFTTLYPAHLPSEASSDDDVLGALRWIRDFRARLQGKGRPYFAYHLLTSQGREEYGHPWPVEVAFNYLGQMQQLNRPDAILQPFDGGAGQGINTSSDIGADVPRLALIEVSAVVVGGQMKLSFAYNKHMKNREPLQRWISECETILREAPRRLVQHTPETTFGMFPLLPLSYYGLENLEQRLSDAGVKLGDVEDVYPCSSVQRGLLLSQIRDPDKYGYRAIFRVGSSWAEDVDLERLSNAWQAVVRHHSALRTTFVDTVGDEGLMDQVVLRNFRGRVQVLDCNGDDDALQTLRCIDRIDYSQKQPPHRLSLCTTMPILLDNLVDAYENDAISRPVPLYRDYITFAYLNGAEPCLFPSLTDGEENGEPNTARINEYCMNSGTTLATLLQFVWALVVRSYAGSDEVMFGYLSSVFINMLVCHLANAMTHQGCSLAEIQHELQLPGAALFNTAFTYQKRSEAGRGQPSSEPALREYAVAVNVEATDKTVEVHFGYWTNMQALNDLVADGTDDRAVGELRLVGPAAVEKILEKCRPTSTPALDRAAAALARHLVTVAGVAGGAFVNLDPIDAKIMDTIVEMALVALVATPDTVPLPISPKGTVVEHAAFCTDSRTLSCLLVGGMNDVASTVKPKTVPCLKTLCATKVDESRQVYNTDRSNIGTAVGGRVWVVDPQNHDLLVPVGAVGELVVEGRLQTDKAFIQSPKWTRDSVFPASMWCHRDTQIEFHCRASLPDGARAVVEVVSPQRNNRVATKSLAVFSLLPLNKSLRQLALDLEARLSRHLPAYMVPQLFVSLDRKYLRQALEELNEQVIAGYRLSAAAAKLQGLWETILGLPTGSVGAVLDVFEKPILSDMARACGSGLPFKMEISVQCQLSRDQIRDVKQAGAYMAVNMLRLPEQRVVDETDILRTRIPIHWYQEPNGGDLTRYMITDDLRLIAARVREVYHSLPETLNENKPSPPSFANFIHYLKQRDLSASERFWGDFLSGSATSVSHFPPLPSTLVAQSDIPTLQAETRAVRLQRGKLLIDVTVPTLVRAAWAIVLAAYTGMDDVVFGETLAGRNVDVAGVAEMAGPTFTTVPTRVRLNNSMRLGQFLQDMHAMASRMVPHQHMGLQHIKRLDMDCAAASNSNPRRQEHDLDWDFQGGSSADSFFTHPLVLECTIADASVEATFHYNTKVLSSWHTKRLIHQFEAVLTHLVDKSGDADFLLGGIHVISPEDQALLGRWNCKTPSEIDSCIHDVFQQQASLHPQRPAIEAWDANLTYSQLHEYASRLALHLTRLGVDKKVLVPICLERSAWSAAIMIGILMAGGAFVPLDPAQPSARHQDILESVKADLIICSPEHASRFAGTVDRVVAVDGEVLRKLPAPSHPGPHASLVTSPTDTAYVLFTSGSTGRPKGVMVAHRDFCSSSCAYAEATHIGSSSRVFHFASLTFDAALLEVLTPLTLGACVCVPTAHDRLHNLGDSMARLRATWSLLTPSVANMLDPDSVPTLKTLVCGGEAMLSETVSRWADRVELMNAYGPTEASVVAAVNPLVSMERNPAVIGRGTAASRLWIVEPREGCNDRLAPVGAVGELAISGPLLARGYLNDDEKTAQVFIENPGWASKDGQVKVNGQRIELGEIESRLSADQHVQLALVVQPKTGPGKKKLVAVLKLASTSLVVEAAEAAEAAAAGRGDCKPLNGPPEQLSQARSEIVEIQARLGDMLPQHMIPGAWIALRTMPVLVSGKLDRRTVTSWIEGLDDSAYERLTGGLDHSSGEGDGGEGQVEGLVKTLREIWARELTLPADRIKLNLPFLALGGDSIRAMGVISQARNASIKLTIQDVLRSKSVVHLAQLARPCQGLPSLAATPKAHTETETEQPFALSPIQAMYLKSSGSYHGNARFNQSITLEIPRRISVNTAKEAIDALVTRHGMLRARFSRRQDGIWEQRITKMTPSAYQLAEHRLRSQGEASPIIAATQAGLCVEHGPVFRADLFDLVEHGQMLLSMVAHHLCVDMVSWRVIVQDLTQLFENGSLGAEKPLSFQSWCSLLATHSKGTGIDHLLPFKETPADLAYWGIQRPSTYGSTRTETFTLDEPTTKIVLADCHKTFRSEPVDLFLAAIAHSFATTFRDRHAPTIHLESHGRESPEGSNIDLSETVGWFTTICPLVVPVEAKDPDAVHTLRQTKDIRRSIKEHGRPYFTVKSLGGVSDAEWSPMEILFNYLGGGVGTRHGEQDDSVIRQVELDLSPMTADVGPETRRLALFEISAITVDGKLRFSFIYDSSLTRAGGIHKWINTCKITLEETARTLLHRPAEPTLSDYPLLPITYDGLRALTEVTLPRAGIDLASSAAQIEDIYPCTPVQEGMLISQLRNPRAYMFHAIYDIKHPDPRHRLDVERLAVAWQRVVGRHAALRTIFIESVRRGAVFDQVVLKNPDAVTTLLNHNDEKAMDALRLISFQSKQPRLSHQLTICETNTGRVLMKLEVNHAALDGGSLAIILEELSSGYMGTLEGSAGPLFSDYVQYVRALPGGKHIEHWKHYLEGVKPSYFPTSQSSTTTPVNDATRTQRSVSLDFNRFAELRRLSQRTHATLASIMHAAWALVLRKYTGRDDVCFGYLKACRDVPVDTISRTVGPLINMLCCRLQLSKSRTLQDVVQTAQGHHLQSIAHQHCSLAQVQHELWLTGKPLYNTSISTQNLQQQEAAEPALSFDMEAGHDPSEYAITVNIETSRSSEGVVFRYWSDQVSDHQAQKVASSMARILEAFVDQPTQSVGELDRALNKASAAVEEQVNSHGESHSETQKESGSSTRTSSEASWQTPASGPTVHTPLEQTLLALWSGLLGLPEDSINPEDSFFDLGGDSITAMKLAGEARDCGLPLTVADVFRKPSFGEMAANVRAATDMNRMEHKTPNNKTGTTTPQSTKSDLYERFSLLAASNVDAFLQTSIVPHVCVFRGGISDVLPATDFQSLSVAGALLESRWMLNYFYLDGDGPLNLVQLKRACFRVVQALDILRTVFVPSGGRFLQVVLRTLRPAFHVAETDLPLDEYPVGEEGSEPRLGEPFVEFTVVKHRSTLQHRLFLRISHAQYDGVCFPKILDALQAAYKGETVPRPPSFANYLRASAGSLTSEHYKHWKKLLAGSSMTEVVRRQGPNYHSHTTGAATACLKKTVHLPPVESGHITTATVVKAAWAYVLAQVSAKDDVVFGHTISGRNAEVEGIGNMVGPCLNLVPVRVQFGSGPGSTAKELLRQVQDQQVSNMPHEVLGFREIIRHCTNWPRWTYFTSTVQHQNVEQRGSVRLGDVDYRVGCASAAQENFSDMSIMLSFTDDGAIPHDFAERLLDMLCDAAHLLATDPNTILPSAAELRSKQRQIPFEEIDEIDDLALEASSRLDHLTADQQLELSALVSTAWLQALGLSDEHQPTTEANATNAGGVTIDLDTSFFALGDMTGLAQLVWLLDQRGLTAPPRLEELVENHTVRGHMALLARGIPPPAPAAAAPDENEAGEMRKAVTFPMVGESSQKKLVKALGLVRRRLGKKKGAGVVAVA</sequence>
<dbReference type="Pfam" id="PF00668">
    <property type="entry name" value="Condensation"/>
    <property type="match status" value="8"/>
</dbReference>
<dbReference type="SUPFAM" id="SSF52777">
    <property type="entry name" value="CoA-dependent acyltransferases"/>
    <property type="match status" value="18"/>
</dbReference>
<dbReference type="FunFam" id="1.10.1200.10:FF:000005">
    <property type="entry name" value="Nonribosomal peptide synthetase 1"/>
    <property type="match status" value="1"/>
</dbReference>
<dbReference type="SUPFAM" id="SSF47336">
    <property type="entry name" value="ACP-like"/>
    <property type="match status" value="5"/>
</dbReference>
<reference evidence="8" key="1">
    <citation type="journal article" date="2023" name="Mol. Phylogenet. Evol.">
        <title>Genome-scale phylogeny and comparative genomics of the fungal order Sordariales.</title>
        <authorList>
            <person name="Hensen N."/>
            <person name="Bonometti L."/>
            <person name="Westerberg I."/>
            <person name="Brannstrom I.O."/>
            <person name="Guillou S."/>
            <person name="Cros-Aarteil S."/>
            <person name="Calhoun S."/>
            <person name="Haridas S."/>
            <person name="Kuo A."/>
            <person name="Mondo S."/>
            <person name="Pangilinan J."/>
            <person name="Riley R."/>
            <person name="LaButti K."/>
            <person name="Andreopoulos B."/>
            <person name="Lipzen A."/>
            <person name="Chen C."/>
            <person name="Yan M."/>
            <person name="Daum C."/>
            <person name="Ng V."/>
            <person name="Clum A."/>
            <person name="Steindorff A."/>
            <person name="Ohm R.A."/>
            <person name="Martin F."/>
            <person name="Silar P."/>
            <person name="Natvig D.O."/>
            <person name="Lalanne C."/>
            <person name="Gautier V."/>
            <person name="Ament-Velasquez S.L."/>
            <person name="Kruys A."/>
            <person name="Hutchinson M.I."/>
            <person name="Powell A.J."/>
            <person name="Barry K."/>
            <person name="Miller A.N."/>
            <person name="Grigoriev I.V."/>
            <person name="Debuchy R."/>
            <person name="Gladieux P."/>
            <person name="Hiltunen Thoren M."/>
            <person name="Johannesson H."/>
        </authorList>
    </citation>
    <scope>NUCLEOTIDE SEQUENCE</scope>
    <source>
        <strain evidence="8">CBS 103.79</strain>
    </source>
</reference>
<dbReference type="GO" id="GO:0016874">
    <property type="term" value="F:ligase activity"/>
    <property type="evidence" value="ECO:0007669"/>
    <property type="project" value="UniProtKB-KW"/>
</dbReference>
<feature type="domain" description="Carrier" evidence="7">
    <location>
        <begin position="2368"/>
        <end position="2444"/>
    </location>
</feature>
<dbReference type="InterPro" id="IPR009081">
    <property type="entry name" value="PP-bd_ACP"/>
</dbReference>
<gene>
    <name evidence="8" type="ORF">C8A05DRAFT_43642</name>
</gene>
<dbReference type="InterPro" id="IPR006162">
    <property type="entry name" value="Ppantetheine_attach_site"/>
</dbReference>
<dbReference type="Gene3D" id="3.30.559.30">
    <property type="entry name" value="Nonribosomal peptide synthetase, condensation domain"/>
    <property type="match status" value="11"/>
</dbReference>
<proteinExistence type="inferred from homology"/>
<dbReference type="EMBL" id="MU855471">
    <property type="protein sequence ID" value="KAK3903068.1"/>
    <property type="molecule type" value="Genomic_DNA"/>
</dbReference>
<name>A0AAN6MNF7_9PEZI</name>
<comment type="caution">
    <text evidence="8">The sequence shown here is derived from an EMBL/GenBank/DDBJ whole genome shotgun (WGS) entry which is preliminary data.</text>
</comment>
<dbReference type="Proteomes" id="UP001303889">
    <property type="component" value="Unassembled WGS sequence"/>
</dbReference>
<evidence type="ECO:0000256" key="6">
    <source>
        <dbReference type="SAM" id="MobiDB-lite"/>
    </source>
</evidence>
<comment type="similarity">
    <text evidence="5">Belongs to the NRP synthetase family.</text>
</comment>
<dbReference type="CDD" id="cd05918">
    <property type="entry name" value="A_NRPS_SidN3_like"/>
    <property type="match status" value="4"/>
</dbReference>
<keyword evidence="9" id="KW-1185">Reference proteome</keyword>
<evidence type="ECO:0000256" key="1">
    <source>
        <dbReference type="ARBA" id="ARBA00005179"/>
    </source>
</evidence>
<evidence type="ECO:0000313" key="9">
    <source>
        <dbReference type="Proteomes" id="UP001303889"/>
    </source>
</evidence>
<evidence type="ECO:0000256" key="5">
    <source>
        <dbReference type="ARBA" id="ARBA00029454"/>
    </source>
</evidence>
<dbReference type="GO" id="GO:0019748">
    <property type="term" value="P:secondary metabolic process"/>
    <property type="evidence" value="ECO:0007669"/>
    <property type="project" value="UniProtKB-ARBA"/>
</dbReference>
<dbReference type="FunFam" id="3.30.559.30:FF:000005">
    <property type="entry name" value="Nonribosomal peptide synthase Pes1"/>
    <property type="match status" value="1"/>
</dbReference>
<dbReference type="Gene3D" id="3.30.300.30">
    <property type="match status" value="5"/>
</dbReference>
<dbReference type="CDD" id="cd19545">
    <property type="entry name" value="FUM14_C_NRPS-like"/>
    <property type="match status" value="1"/>
</dbReference>
<feature type="compositionally biased region" description="Polar residues" evidence="6">
    <location>
        <begin position="693"/>
        <end position="704"/>
    </location>
</feature>
<dbReference type="FunFam" id="3.30.559.30:FF:000003">
    <property type="entry name" value="Nonribosomal peptide synthase SidD"/>
    <property type="match status" value="2"/>
</dbReference>
<evidence type="ECO:0000256" key="3">
    <source>
        <dbReference type="ARBA" id="ARBA00022553"/>
    </source>
</evidence>
<dbReference type="GO" id="GO:0031177">
    <property type="term" value="F:phosphopantetheine binding"/>
    <property type="evidence" value="ECO:0007669"/>
    <property type="project" value="InterPro"/>
</dbReference>
<dbReference type="PROSITE" id="PS00455">
    <property type="entry name" value="AMP_BINDING"/>
    <property type="match status" value="2"/>
</dbReference>
<accession>A0AAN6MNF7</accession>
<dbReference type="InterPro" id="IPR036736">
    <property type="entry name" value="ACP-like_sf"/>
</dbReference>
<dbReference type="PANTHER" id="PTHR45398:SF1">
    <property type="entry name" value="ENZYME, PUTATIVE (JCVI)-RELATED"/>
    <property type="match status" value="1"/>
</dbReference>
<dbReference type="NCBIfam" id="NF003417">
    <property type="entry name" value="PRK04813.1"/>
    <property type="match status" value="4"/>
</dbReference>
<dbReference type="NCBIfam" id="TIGR01733">
    <property type="entry name" value="AA-adenyl-dom"/>
    <property type="match status" value="3"/>
</dbReference>
<dbReference type="InterPro" id="IPR023213">
    <property type="entry name" value="CAT-like_dom_sf"/>
</dbReference>
<feature type="domain" description="Carrier" evidence="7">
    <location>
        <begin position="3488"/>
        <end position="3564"/>
    </location>
</feature>